<proteinExistence type="predicted"/>
<dbReference type="AlphaFoldDB" id="A0A7D8YRP5"/>
<organism evidence="2 3">
    <name type="scientific">Lachnellula cervina</name>
    <dbReference type="NCBI Taxonomy" id="1316786"/>
    <lineage>
        <taxon>Eukaryota</taxon>
        <taxon>Fungi</taxon>
        <taxon>Dikarya</taxon>
        <taxon>Ascomycota</taxon>
        <taxon>Pezizomycotina</taxon>
        <taxon>Leotiomycetes</taxon>
        <taxon>Helotiales</taxon>
        <taxon>Lachnaceae</taxon>
        <taxon>Lachnellula</taxon>
    </lineage>
</organism>
<dbReference type="Proteomes" id="UP000481288">
    <property type="component" value="Unassembled WGS sequence"/>
</dbReference>
<accession>A0A7D8YRP5</accession>
<dbReference type="EMBL" id="QGMG01000181">
    <property type="protein sequence ID" value="TVY56170.1"/>
    <property type="molecule type" value="Genomic_DNA"/>
</dbReference>
<evidence type="ECO:0000313" key="3">
    <source>
        <dbReference type="Proteomes" id="UP000481288"/>
    </source>
</evidence>
<feature type="transmembrane region" description="Helical" evidence="1">
    <location>
        <begin position="97"/>
        <end position="121"/>
    </location>
</feature>
<evidence type="ECO:0000313" key="2">
    <source>
        <dbReference type="EMBL" id="TVY56170.1"/>
    </source>
</evidence>
<evidence type="ECO:0000256" key="1">
    <source>
        <dbReference type="SAM" id="Phobius"/>
    </source>
</evidence>
<dbReference type="OrthoDB" id="3928876at2759"/>
<keyword evidence="1" id="KW-0812">Transmembrane</keyword>
<gene>
    <name evidence="2" type="ORF">LCER1_G003309</name>
</gene>
<name>A0A7D8YRP5_9HELO</name>
<keyword evidence="1" id="KW-1133">Transmembrane helix</keyword>
<keyword evidence="1" id="KW-0472">Membrane</keyword>
<keyword evidence="3" id="KW-1185">Reference proteome</keyword>
<feature type="transmembrane region" description="Helical" evidence="1">
    <location>
        <begin position="69"/>
        <end position="91"/>
    </location>
</feature>
<feature type="transmembrane region" description="Helical" evidence="1">
    <location>
        <begin position="43"/>
        <end position="62"/>
    </location>
</feature>
<reference evidence="2 3" key="1">
    <citation type="submission" date="2018-05" db="EMBL/GenBank/DDBJ databases">
        <title>Whole genome sequencing for identification of molecular markers to develop diagnostic detection tools for the regulated plant pathogen Lachnellula willkommii.</title>
        <authorList>
            <person name="Giroux E."/>
            <person name="Bilodeau G."/>
        </authorList>
    </citation>
    <scope>NUCLEOTIDE SEQUENCE [LARGE SCALE GENOMIC DNA]</scope>
    <source>
        <strain evidence="2 3">CBS 625.97</strain>
    </source>
</reference>
<protein>
    <submittedName>
        <fullName evidence="2">Uncharacterized protein</fullName>
    </submittedName>
</protein>
<dbReference type="Pfam" id="PF16015">
    <property type="entry name" value="Promethin"/>
    <property type="match status" value="1"/>
</dbReference>
<comment type="caution">
    <text evidence="2">The sequence shown here is derived from an EMBL/GenBank/DDBJ whole genome shotgun (WGS) entry which is preliminary data.</text>
</comment>
<sequence>MAIKQQASGLVAYAQSLVDRLISPSTRQNLYNSSSSFAKEQPLLASFLAIQLSLSLTPLLLFTSFVLGVLSLSLITALLFSLFWIGVALLLLVPTLFVTVSLALIVWIWAVSAFVVVRWVYNLVPVRGAGRVELVNGKVVQVEKREGEAPRGEVKNGDN</sequence>